<dbReference type="InParanoid" id="T1HRL3"/>
<dbReference type="HOGENOM" id="CLU_3126847_0_0_1"/>
<dbReference type="VEuPathDB" id="VectorBase:RPRC006683"/>
<accession>T1HRL3</accession>
<keyword evidence="2" id="KW-1185">Reference proteome</keyword>
<sequence length="50" mass="5514">MTDTGSYFFILLMLSKLYMEISPSIMSIRIILTIGRAQSPAAGIDGGRLY</sequence>
<proteinExistence type="predicted"/>
<evidence type="ECO:0000313" key="1">
    <source>
        <dbReference type="EnsemblMetazoa" id="RPRC006683-PA"/>
    </source>
</evidence>
<dbReference type="EMBL" id="ACPB03008905">
    <property type="status" value="NOT_ANNOTATED_CDS"/>
    <property type="molecule type" value="Genomic_DNA"/>
</dbReference>
<organism evidence="1 2">
    <name type="scientific">Rhodnius prolixus</name>
    <name type="common">Triatomid bug</name>
    <dbReference type="NCBI Taxonomy" id="13249"/>
    <lineage>
        <taxon>Eukaryota</taxon>
        <taxon>Metazoa</taxon>
        <taxon>Ecdysozoa</taxon>
        <taxon>Arthropoda</taxon>
        <taxon>Hexapoda</taxon>
        <taxon>Insecta</taxon>
        <taxon>Pterygota</taxon>
        <taxon>Neoptera</taxon>
        <taxon>Paraneoptera</taxon>
        <taxon>Hemiptera</taxon>
        <taxon>Heteroptera</taxon>
        <taxon>Panheteroptera</taxon>
        <taxon>Cimicomorpha</taxon>
        <taxon>Reduviidae</taxon>
        <taxon>Triatominae</taxon>
        <taxon>Rhodnius</taxon>
    </lineage>
</organism>
<dbReference type="AlphaFoldDB" id="T1HRL3"/>
<reference evidence="1" key="1">
    <citation type="submission" date="2015-05" db="UniProtKB">
        <authorList>
            <consortium name="EnsemblMetazoa"/>
        </authorList>
    </citation>
    <scope>IDENTIFICATION</scope>
</reference>
<dbReference type="Proteomes" id="UP000015103">
    <property type="component" value="Unassembled WGS sequence"/>
</dbReference>
<dbReference type="EnsemblMetazoa" id="RPRC006683-RA">
    <property type="protein sequence ID" value="RPRC006683-PA"/>
    <property type="gene ID" value="RPRC006683"/>
</dbReference>
<name>T1HRL3_RHOPR</name>
<evidence type="ECO:0000313" key="2">
    <source>
        <dbReference type="Proteomes" id="UP000015103"/>
    </source>
</evidence>
<protein>
    <submittedName>
        <fullName evidence="1">Uncharacterized protein</fullName>
    </submittedName>
</protein>